<reference evidence="4 5" key="1">
    <citation type="submission" date="2020-07" db="EMBL/GenBank/DDBJ databases">
        <authorList>
            <person name="Cui H."/>
        </authorList>
    </citation>
    <scope>NUCLEOTIDE SEQUENCE [LARGE SCALE GENOMIC DNA]</scope>
    <source>
        <strain evidence="4 5">YPL8</strain>
    </source>
</reference>
<evidence type="ECO:0000259" key="3">
    <source>
        <dbReference type="Pfam" id="PF07992"/>
    </source>
</evidence>
<dbReference type="PRINTS" id="PR00469">
    <property type="entry name" value="PNDRDTASEII"/>
</dbReference>
<dbReference type="PANTHER" id="PTHR48105">
    <property type="entry name" value="THIOREDOXIN REDUCTASE 1-RELATED-RELATED"/>
    <property type="match status" value="1"/>
</dbReference>
<gene>
    <name evidence="4" type="ORF">HYG82_15075</name>
</gene>
<dbReference type="KEGG" id="haly:HYG82_15075"/>
<organism evidence="4 5">
    <name type="scientific">Natrinema halophilum</name>
    <dbReference type="NCBI Taxonomy" id="1699371"/>
    <lineage>
        <taxon>Archaea</taxon>
        <taxon>Methanobacteriati</taxon>
        <taxon>Methanobacteriota</taxon>
        <taxon>Stenosarchaea group</taxon>
        <taxon>Halobacteria</taxon>
        <taxon>Halobacteriales</taxon>
        <taxon>Natrialbaceae</taxon>
        <taxon>Natrinema</taxon>
    </lineage>
</organism>
<dbReference type="SUPFAM" id="SSF51905">
    <property type="entry name" value="FAD/NAD(P)-binding domain"/>
    <property type="match status" value="1"/>
</dbReference>
<proteinExistence type="predicted"/>
<evidence type="ECO:0000313" key="5">
    <source>
        <dbReference type="Proteomes" id="UP000509241"/>
    </source>
</evidence>
<dbReference type="InterPro" id="IPR050097">
    <property type="entry name" value="Ferredoxin-NADP_redctase_2"/>
</dbReference>
<name>A0A7D5KT32_9EURY</name>
<dbReference type="EMBL" id="CP058601">
    <property type="protein sequence ID" value="QLG50084.1"/>
    <property type="molecule type" value="Genomic_DNA"/>
</dbReference>
<sequence length="312" mass="35325">MSGSPTSQESSAFDRDVVIVGGGPAGCTAGVFTARYDLDTVIFDRGRSSIQRCASLENFPGFPAGIDIETFYGLLHDHATAAGCEIVSDLVESLEREDGGFAVETQDGRRVTARRVVAATRYGGEYLRGLDDEAMFEAHEYDGGQQSRFDRRYADHDGTTPIEGLFVASPSREADRQAIVAAGRGARVALSLVEAARRDRGYPEPLTDRYDWVRRESELGDEWSDRDRWREHFDDRVPDDYDRSEDRLAELREQEIDRRLASYIPPDERERRAERGQRRLIEHIDDEIVLEAAREIEAGRRSSVEIPIDYEW</sequence>
<feature type="domain" description="FAD/NAD(P)-binding" evidence="3">
    <location>
        <begin position="16"/>
        <end position="120"/>
    </location>
</feature>
<evidence type="ECO:0000256" key="2">
    <source>
        <dbReference type="ARBA" id="ARBA00023002"/>
    </source>
</evidence>
<accession>A0A7D5KT32</accession>
<dbReference type="RefSeq" id="WP_179262250.1">
    <property type="nucleotide sequence ID" value="NZ_CP058601.1"/>
</dbReference>
<dbReference type="GeneID" id="56034640"/>
<dbReference type="Pfam" id="PF07992">
    <property type="entry name" value="Pyr_redox_2"/>
    <property type="match status" value="1"/>
</dbReference>
<dbReference type="GO" id="GO:0016491">
    <property type="term" value="F:oxidoreductase activity"/>
    <property type="evidence" value="ECO:0007669"/>
    <property type="project" value="UniProtKB-KW"/>
</dbReference>
<keyword evidence="1" id="KW-0285">Flavoprotein</keyword>
<protein>
    <submittedName>
        <fullName evidence="4">NAD(P)/FAD-dependent oxidoreductase</fullName>
    </submittedName>
</protein>
<dbReference type="OrthoDB" id="214187at2157"/>
<keyword evidence="5" id="KW-1185">Reference proteome</keyword>
<evidence type="ECO:0000256" key="1">
    <source>
        <dbReference type="ARBA" id="ARBA00022630"/>
    </source>
</evidence>
<dbReference type="Proteomes" id="UP000509241">
    <property type="component" value="Chromosome"/>
</dbReference>
<evidence type="ECO:0000313" key="4">
    <source>
        <dbReference type="EMBL" id="QLG50084.1"/>
    </source>
</evidence>
<dbReference type="InterPro" id="IPR036188">
    <property type="entry name" value="FAD/NAD-bd_sf"/>
</dbReference>
<dbReference type="Gene3D" id="3.50.50.60">
    <property type="entry name" value="FAD/NAD(P)-binding domain"/>
    <property type="match status" value="1"/>
</dbReference>
<keyword evidence="2" id="KW-0560">Oxidoreductase</keyword>
<dbReference type="AlphaFoldDB" id="A0A7D5KT32"/>
<dbReference type="InterPro" id="IPR023753">
    <property type="entry name" value="FAD/NAD-binding_dom"/>
</dbReference>